<feature type="transmembrane region" description="Helical" evidence="5">
    <location>
        <begin position="497"/>
        <end position="517"/>
    </location>
</feature>
<comment type="subcellular location">
    <subcellularLocation>
        <location evidence="1 5">Cell membrane</location>
        <topology evidence="1 5">Multi-pass membrane protein</topology>
    </subcellularLocation>
</comment>
<name>A0A1H6MAC9_9BACT</name>
<dbReference type="PROSITE" id="PS50928">
    <property type="entry name" value="ABC_TM1"/>
    <property type="match status" value="1"/>
</dbReference>
<dbReference type="InterPro" id="IPR000515">
    <property type="entry name" value="MetI-like"/>
</dbReference>
<feature type="transmembrane region" description="Helical" evidence="5">
    <location>
        <begin position="103"/>
        <end position="124"/>
    </location>
</feature>
<evidence type="ECO:0000256" key="5">
    <source>
        <dbReference type="RuleBase" id="RU363032"/>
    </source>
</evidence>
<feature type="transmembrane region" description="Helical" evidence="5">
    <location>
        <begin position="438"/>
        <end position="466"/>
    </location>
</feature>
<dbReference type="AlphaFoldDB" id="A0A1H6MAC9"/>
<keyword evidence="2 5" id="KW-0812">Transmembrane</keyword>
<dbReference type="GO" id="GO:0042884">
    <property type="term" value="P:microcin transport"/>
    <property type="evidence" value="ECO:0007669"/>
    <property type="project" value="TreeGrafter"/>
</dbReference>
<evidence type="ECO:0000259" key="6">
    <source>
        <dbReference type="PROSITE" id="PS50928"/>
    </source>
</evidence>
<dbReference type="PANTHER" id="PTHR30325">
    <property type="entry name" value="MEMBRANE COMPONENT OF ABC TRANSPORTER"/>
    <property type="match status" value="1"/>
</dbReference>
<dbReference type="STRING" id="1679444.PYTT_2091"/>
<protein>
    <submittedName>
        <fullName evidence="7">Binding-protein-dependent transport system inner membrane component</fullName>
    </submittedName>
</protein>
<dbReference type="GO" id="GO:0005886">
    <property type="term" value="C:plasma membrane"/>
    <property type="evidence" value="ECO:0007669"/>
    <property type="project" value="UniProtKB-SubCell"/>
</dbReference>
<dbReference type="Gene3D" id="1.10.3720.10">
    <property type="entry name" value="MetI-like"/>
    <property type="match status" value="1"/>
</dbReference>
<dbReference type="OrthoDB" id="9797472at2"/>
<feature type="domain" description="ABC transmembrane type-1" evidence="6">
    <location>
        <begin position="326"/>
        <end position="518"/>
    </location>
</feature>
<gene>
    <name evidence="7" type="ORF">PYTT_2091</name>
</gene>
<sequence>MIRKLAYLLLACALLSGIGEACGLLLPTLSWPFTAAREMEFLHTAGFSDSWITPDGKFLWFGWLCTAAALALSIWLLRQPPGRFRLTPINARRIARFKSIRRGYAAFLVFLGLVFVACLDQALVGKRALLVIYEGRWYAPAFTRSVIPGETFGLTGDAAKAEPDYRRLKTEEGHPGKPSLVLLPLIPYDPSGDAAAEPVVTLERRSDGLCYAPGEQRPYNGQASRLYEEGTGRQHMRLRFRQGLPDGPAQGWLPDGTQVLSAHYARGMQDKAKYTGPGTLGDFLTRTPEHSFHIIHHHPSPPLAGGHLLGTNSQGSDILAYLYGGLQVNLKAAFFYLPCVYLIGISMGMLMGYFGGKYDLAMQRLIEILSQVPFLFVVMIISDLVPLRFKGLFLILALLSMFGWMQMTYLLRTSTMKEKARDYVSAARVMGASTPRILFVHILPNLIAILVTLIPFSVSGLILALASLDYLGFGLPDTYASWGRLLNDGLANLSKPWIVSSAFSALVFVLLLVTFMGEAVREAFDPKKFTTYK</sequence>
<feature type="transmembrane region" description="Helical" evidence="5">
    <location>
        <begin position="333"/>
        <end position="353"/>
    </location>
</feature>
<keyword evidence="4 5" id="KW-0472">Membrane</keyword>
<evidence type="ECO:0000256" key="4">
    <source>
        <dbReference type="ARBA" id="ARBA00023136"/>
    </source>
</evidence>
<evidence type="ECO:0000313" key="8">
    <source>
        <dbReference type="Proteomes" id="UP000176204"/>
    </source>
</evidence>
<feature type="transmembrane region" description="Helical" evidence="5">
    <location>
        <begin position="365"/>
        <end position="385"/>
    </location>
</feature>
<evidence type="ECO:0000256" key="1">
    <source>
        <dbReference type="ARBA" id="ARBA00004651"/>
    </source>
</evidence>
<comment type="similarity">
    <text evidence="5">Belongs to the binding-protein-dependent transport system permease family.</text>
</comment>
<keyword evidence="3 5" id="KW-1133">Transmembrane helix</keyword>
<dbReference type="RefSeq" id="WP_067775341.1">
    <property type="nucleotide sequence ID" value="NZ_LIGX01000021.1"/>
</dbReference>
<dbReference type="Pfam" id="PF00528">
    <property type="entry name" value="BPD_transp_1"/>
    <property type="match status" value="1"/>
</dbReference>
<dbReference type="KEGG" id="agl:PYTT_2091"/>
<accession>A0A1H6MAC9</accession>
<dbReference type="CDD" id="cd06261">
    <property type="entry name" value="TM_PBP2"/>
    <property type="match status" value="1"/>
</dbReference>
<dbReference type="EMBL" id="LT629973">
    <property type="protein sequence ID" value="SEH95953.1"/>
    <property type="molecule type" value="Genomic_DNA"/>
</dbReference>
<reference evidence="8" key="1">
    <citation type="submission" date="2016-09" db="EMBL/GenBank/DDBJ databases">
        <authorList>
            <person name="Koehorst J."/>
        </authorList>
    </citation>
    <scope>NUCLEOTIDE SEQUENCE [LARGE SCALE GENOMIC DNA]</scope>
</reference>
<feature type="transmembrane region" description="Helical" evidence="5">
    <location>
        <begin position="391"/>
        <end position="411"/>
    </location>
</feature>
<dbReference type="PANTHER" id="PTHR30325:SF0">
    <property type="entry name" value="INNER MEMBRANE ABC TRANSPORTER PERMEASE PROTEIN YEJE"/>
    <property type="match status" value="1"/>
</dbReference>
<dbReference type="SUPFAM" id="SSF161098">
    <property type="entry name" value="MetI-like"/>
    <property type="match status" value="1"/>
</dbReference>
<evidence type="ECO:0000313" key="7">
    <source>
        <dbReference type="EMBL" id="SEH95953.1"/>
    </source>
</evidence>
<dbReference type="Proteomes" id="UP000176204">
    <property type="component" value="Chromosome I"/>
</dbReference>
<keyword evidence="5" id="KW-0813">Transport</keyword>
<evidence type="ECO:0000256" key="2">
    <source>
        <dbReference type="ARBA" id="ARBA00022692"/>
    </source>
</evidence>
<feature type="transmembrane region" description="Helical" evidence="5">
    <location>
        <begin position="58"/>
        <end position="77"/>
    </location>
</feature>
<keyword evidence="8" id="KW-1185">Reference proteome</keyword>
<organism evidence="7 8">
    <name type="scientific">Akkermansia glycaniphila</name>
    <dbReference type="NCBI Taxonomy" id="1679444"/>
    <lineage>
        <taxon>Bacteria</taxon>
        <taxon>Pseudomonadati</taxon>
        <taxon>Verrucomicrobiota</taxon>
        <taxon>Verrucomicrobiia</taxon>
        <taxon>Verrucomicrobiales</taxon>
        <taxon>Akkermansiaceae</taxon>
        <taxon>Akkermansia</taxon>
    </lineage>
</organism>
<dbReference type="GO" id="GO:0055085">
    <property type="term" value="P:transmembrane transport"/>
    <property type="evidence" value="ECO:0007669"/>
    <property type="project" value="InterPro"/>
</dbReference>
<dbReference type="InterPro" id="IPR035906">
    <property type="entry name" value="MetI-like_sf"/>
</dbReference>
<proteinExistence type="inferred from homology"/>
<evidence type="ECO:0000256" key="3">
    <source>
        <dbReference type="ARBA" id="ARBA00022989"/>
    </source>
</evidence>